<dbReference type="CDD" id="cd03860">
    <property type="entry name" value="M14_CP_A-B_like"/>
    <property type="match status" value="1"/>
</dbReference>
<dbReference type="PROSITE" id="PS52035">
    <property type="entry name" value="PEPTIDASE_M14"/>
    <property type="match status" value="1"/>
</dbReference>
<feature type="active site" description="Proton donor/acceptor" evidence="11">
    <location>
        <position position="400"/>
    </location>
</feature>
<sequence length="443" mass="50235">MCSPNMKIVLSLLVLLGLYFFSDALDLYRHRSHEKRYYRGYKVLRLYPSNSEQLRLLHDLAESENSELDFWLPPSSVSRPVDVMIPPERFHQIKHLLTANHIQQEILVEDVDKAIENEKTPAPYSELRSTSSVFFTKYQRINDIHNYLENLAAENSPIASILSIGKSYEERDLKAIKISKETSNDKPIIWIDAGIHAREWISIATAVYIAKELIQNYNSDPDIKSLVDTFEWYILPSVNPDGYEYSHDYNRMWRKTRSVGTSVWGCIGVDANRNFGFKWNQGGASSNPCSDLYAGPKAFSEPETKAISEFILARKNQVKLYIATHSYSQLWLTPWGWTSKLPDDYDDQYNLANIAVKALNSVHGTKYQIGSSTNLLYIAAGGADDWAYGVAGIKYAYTPELRDTGRYGFVLPASQIIPSGEETFAAVKAMALALKNELSRGLI</sequence>
<comment type="similarity">
    <text evidence="2 11">Belongs to the peptidase M14 family.</text>
</comment>
<dbReference type="PANTHER" id="PTHR11705">
    <property type="entry name" value="PROTEASE FAMILY M14 CARBOXYPEPTIDASE A,B"/>
    <property type="match status" value="1"/>
</dbReference>
<dbReference type="PANTHER" id="PTHR11705:SF91">
    <property type="entry name" value="FI01817P-RELATED"/>
    <property type="match status" value="1"/>
</dbReference>
<evidence type="ECO:0000256" key="4">
    <source>
        <dbReference type="ARBA" id="ARBA00022670"/>
    </source>
</evidence>
<proteinExistence type="inferred from homology"/>
<dbReference type="SUPFAM" id="SSF54897">
    <property type="entry name" value="Protease propeptides/inhibitors"/>
    <property type="match status" value="1"/>
</dbReference>
<keyword evidence="8" id="KW-0862">Zinc</keyword>
<evidence type="ECO:0000313" key="14">
    <source>
        <dbReference type="Proteomes" id="UP000694941"/>
    </source>
</evidence>
<dbReference type="RefSeq" id="XP_022254702.1">
    <property type="nucleotide sequence ID" value="XM_022398994.1"/>
</dbReference>
<dbReference type="SMART" id="SM00631">
    <property type="entry name" value="Zn_pept"/>
    <property type="match status" value="1"/>
</dbReference>
<gene>
    <name evidence="15" type="primary">LOC106469652</name>
</gene>
<keyword evidence="14" id="KW-1185">Reference proteome</keyword>
<protein>
    <submittedName>
        <fullName evidence="15">Carboxypeptidase B-like</fullName>
    </submittedName>
</protein>
<dbReference type="InterPro" id="IPR036990">
    <property type="entry name" value="M14A-like_propep"/>
</dbReference>
<dbReference type="InterPro" id="IPR000834">
    <property type="entry name" value="Peptidase_M14"/>
</dbReference>
<evidence type="ECO:0000256" key="12">
    <source>
        <dbReference type="SAM" id="SignalP"/>
    </source>
</evidence>
<evidence type="ECO:0000256" key="6">
    <source>
        <dbReference type="ARBA" id="ARBA00022729"/>
    </source>
</evidence>
<dbReference type="PROSITE" id="PS00132">
    <property type="entry name" value="CARBOXYPEPT_ZN_1"/>
    <property type="match status" value="1"/>
</dbReference>
<dbReference type="Pfam" id="PF00246">
    <property type="entry name" value="Peptidase_M14"/>
    <property type="match status" value="1"/>
</dbReference>
<dbReference type="GeneID" id="106469652"/>
<accession>A0ABM1TFP6</accession>
<evidence type="ECO:0000256" key="7">
    <source>
        <dbReference type="ARBA" id="ARBA00022801"/>
    </source>
</evidence>
<keyword evidence="5" id="KW-0479">Metal-binding</keyword>
<dbReference type="InterPro" id="IPR003146">
    <property type="entry name" value="M14A_act_pep"/>
</dbReference>
<dbReference type="Gene3D" id="3.30.70.340">
    <property type="entry name" value="Metallocarboxypeptidase-like"/>
    <property type="match status" value="1"/>
</dbReference>
<keyword evidence="9" id="KW-0482">Metalloprotease</keyword>
<organism evidence="14 15">
    <name type="scientific">Limulus polyphemus</name>
    <name type="common">Atlantic horseshoe crab</name>
    <dbReference type="NCBI Taxonomy" id="6850"/>
    <lineage>
        <taxon>Eukaryota</taxon>
        <taxon>Metazoa</taxon>
        <taxon>Ecdysozoa</taxon>
        <taxon>Arthropoda</taxon>
        <taxon>Chelicerata</taxon>
        <taxon>Merostomata</taxon>
        <taxon>Xiphosura</taxon>
        <taxon>Limulidae</taxon>
        <taxon>Limulus</taxon>
    </lineage>
</organism>
<dbReference type="InterPro" id="IPR057246">
    <property type="entry name" value="CARBOXYPEPT_ZN_1"/>
</dbReference>
<dbReference type="PRINTS" id="PR00765">
    <property type="entry name" value="CRBOXYPTASEA"/>
</dbReference>
<feature type="signal peptide" evidence="12">
    <location>
        <begin position="1"/>
        <end position="24"/>
    </location>
</feature>
<evidence type="ECO:0000256" key="10">
    <source>
        <dbReference type="ARBA" id="ARBA00023157"/>
    </source>
</evidence>
<evidence type="ECO:0000256" key="8">
    <source>
        <dbReference type="ARBA" id="ARBA00022833"/>
    </source>
</evidence>
<keyword evidence="7" id="KW-0378">Hydrolase</keyword>
<evidence type="ECO:0000256" key="9">
    <source>
        <dbReference type="ARBA" id="ARBA00023049"/>
    </source>
</evidence>
<dbReference type="Proteomes" id="UP000694941">
    <property type="component" value="Unplaced"/>
</dbReference>
<evidence type="ECO:0000256" key="11">
    <source>
        <dbReference type="PROSITE-ProRule" id="PRU01379"/>
    </source>
</evidence>
<evidence type="ECO:0000313" key="15">
    <source>
        <dbReference type="RefSeq" id="XP_022254702.1"/>
    </source>
</evidence>
<dbReference type="Pfam" id="PF02244">
    <property type="entry name" value="Propep_M14"/>
    <property type="match status" value="1"/>
</dbReference>
<name>A0ABM1TFP6_LIMPO</name>
<evidence type="ECO:0000256" key="3">
    <source>
        <dbReference type="ARBA" id="ARBA00022645"/>
    </source>
</evidence>
<keyword evidence="6 12" id="KW-0732">Signal</keyword>
<reference evidence="15" key="1">
    <citation type="submission" date="2025-08" db="UniProtKB">
        <authorList>
            <consortium name="RefSeq"/>
        </authorList>
    </citation>
    <scope>IDENTIFICATION</scope>
    <source>
        <tissue evidence="15">Muscle</tissue>
    </source>
</reference>
<evidence type="ECO:0000256" key="5">
    <source>
        <dbReference type="ARBA" id="ARBA00022723"/>
    </source>
</evidence>
<evidence type="ECO:0000256" key="2">
    <source>
        <dbReference type="ARBA" id="ARBA00005988"/>
    </source>
</evidence>
<feature type="chain" id="PRO_5045430237" evidence="12">
    <location>
        <begin position="25"/>
        <end position="443"/>
    </location>
</feature>
<dbReference type="SUPFAM" id="SSF53187">
    <property type="entry name" value="Zn-dependent exopeptidases"/>
    <property type="match status" value="1"/>
</dbReference>
<keyword evidence="10" id="KW-1015">Disulfide bond</keyword>
<evidence type="ECO:0000256" key="1">
    <source>
        <dbReference type="ARBA" id="ARBA00001947"/>
    </source>
</evidence>
<evidence type="ECO:0000259" key="13">
    <source>
        <dbReference type="PROSITE" id="PS52035"/>
    </source>
</evidence>
<feature type="domain" description="Peptidase M14" evidence="13">
    <location>
        <begin position="137"/>
        <end position="434"/>
    </location>
</feature>
<keyword evidence="4" id="KW-0645">Protease</keyword>
<dbReference type="Gene3D" id="3.40.630.10">
    <property type="entry name" value="Zn peptidases"/>
    <property type="match status" value="1"/>
</dbReference>
<comment type="cofactor">
    <cofactor evidence="1">
        <name>Zn(2+)</name>
        <dbReference type="ChEBI" id="CHEBI:29105"/>
    </cofactor>
</comment>
<keyword evidence="3" id="KW-0121">Carboxypeptidase</keyword>